<dbReference type="Proteomes" id="UP001164746">
    <property type="component" value="Chromosome 7"/>
</dbReference>
<protein>
    <recommendedName>
        <fullName evidence="1">TLDc domain-containing protein</fullName>
    </recommendedName>
</protein>
<dbReference type="Pfam" id="PF07534">
    <property type="entry name" value="TLD"/>
    <property type="match status" value="1"/>
</dbReference>
<sequence>MFSNTIYPYLYICPPENFNLVFSSFQSPAGKISDVKRTLVSDRSRSPVDMDWRRSEGFYALCDNQKPTVTVLYNPQGSVYGGFASVGWKGSCIWSVDNAAFLFQLKFSGLRKCNKFPAKPGCKTVFSNPDHGPVFGSGGCDLHTFYSNVSCLNGCFKLDGNMNTFGKNFEAPGLQSADINNGTMDVIELEVYIVTGTSMCVLTNSEYWFRHNLCLTRRSVFRMKDSVNLAESLCKELGSYKCPVESNSGDVRILLLGPVGSGKSGFVNTVQSAFFRTAPAASASWKRRAKYYHTGLLLDFIQT</sequence>
<feature type="domain" description="TLDc" evidence="1">
    <location>
        <begin position="57"/>
        <end position="193"/>
    </location>
</feature>
<accession>A0ABY7EPH9</accession>
<keyword evidence="3" id="KW-1185">Reference proteome</keyword>
<evidence type="ECO:0000259" key="1">
    <source>
        <dbReference type="Pfam" id="PF07534"/>
    </source>
</evidence>
<proteinExistence type="predicted"/>
<name>A0ABY7EPH9_MYAAR</name>
<reference evidence="2" key="1">
    <citation type="submission" date="2022-11" db="EMBL/GenBank/DDBJ databases">
        <title>Centuries of genome instability and evolution in soft-shell clam transmissible cancer (bioRxiv).</title>
        <authorList>
            <person name="Hart S.F.M."/>
            <person name="Yonemitsu M.A."/>
            <person name="Giersch R.M."/>
            <person name="Beal B.F."/>
            <person name="Arriagada G."/>
            <person name="Davis B.W."/>
            <person name="Ostrander E.A."/>
            <person name="Goff S.P."/>
            <person name="Metzger M.J."/>
        </authorList>
    </citation>
    <scope>NUCLEOTIDE SEQUENCE</scope>
    <source>
        <strain evidence="2">MELC-2E11</strain>
        <tissue evidence="2">Siphon/mantle</tissue>
    </source>
</reference>
<evidence type="ECO:0000313" key="3">
    <source>
        <dbReference type="Proteomes" id="UP001164746"/>
    </source>
</evidence>
<organism evidence="2 3">
    <name type="scientific">Mya arenaria</name>
    <name type="common">Soft-shell clam</name>
    <dbReference type="NCBI Taxonomy" id="6604"/>
    <lineage>
        <taxon>Eukaryota</taxon>
        <taxon>Metazoa</taxon>
        <taxon>Spiralia</taxon>
        <taxon>Lophotrochozoa</taxon>
        <taxon>Mollusca</taxon>
        <taxon>Bivalvia</taxon>
        <taxon>Autobranchia</taxon>
        <taxon>Heteroconchia</taxon>
        <taxon>Euheterodonta</taxon>
        <taxon>Imparidentia</taxon>
        <taxon>Neoheterodontei</taxon>
        <taxon>Myida</taxon>
        <taxon>Myoidea</taxon>
        <taxon>Myidae</taxon>
        <taxon>Mya</taxon>
    </lineage>
</organism>
<evidence type="ECO:0000313" key="2">
    <source>
        <dbReference type="EMBL" id="WAR10982.1"/>
    </source>
</evidence>
<gene>
    <name evidence="2" type="ORF">MAR_036058</name>
</gene>
<dbReference type="InterPro" id="IPR006571">
    <property type="entry name" value="TLDc_dom"/>
</dbReference>
<dbReference type="EMBL" id="CP111018">
    <property type="protein sequence ID" value="WAR10982.1"/>
    <property type="molecule type" value="Genomic_DNA"/>
</dbReference>